<comment type="similarity">
    <text evidence="2 7">Belongs to the PRP38 family.</text>
</comment>
<comment type="function">
    <text evidence="7">Required for pre-mRNA splicing.</text>
</comment>
<feature type="compositionally biased region" description="Basic and acidic residues" evidence="8">
    <location>
        <begin position="404"/>
        <end position="417"/>
    </location>
</feature>
<evidence type="ECO:0000256" key="5">
    <source>
        <dbReference type="ARBA" id="ARBA00023187"/>
    </source>
</evidence>
<dbReference type="Pfam" id="PF03371">
    <property type="entry name" value="PRP38"/>
    <property type="match status" value="1"/>
</dbReference>
<keyword evidence="5 7" id="KW-0508">mRNA splicing</keyword>
<dbReference type="GO" id="GO:0000398">
    <property type="term" value="P:mRNA splicing, via spliceosome"/>
    <property type="evidence" value="ECO:0007669"/>
    <property type="project" value="UniProtKB-UniRule"/>
</dbReference>
<feature type="compositionally biased region" description="Basic and acidic residues" evidence="8">
    <location>
        <begin position="228"/>
        <end position="258"/>
    </location>
</feature>
<dbReference type="InterPro" id="IPR005037">
    <property type="entry name" value="PRP38"/>
</dbReference>
<organism evidence="9 10">
    <name type="scientific">Ramazzottius varieornatus</name>
    <name type="common">Water bear</name>
    <name type="synonym">Tardigrade</name>
    <dbReference type="NCBI Taxonomy" id="947166"/>
    <lineage>
        <taxon>Eukaryota</taxon>
        <taxon>Metazoa</taxon>
        <taxon>Ecdysozoa</taxon>
        <taxon>Tardigrada</taxon>
        <taxon>Eutardigrada</taxon>
        <taxon>Parachela</taxon>
        <taxon>Hypsibioidea</taxon>
        <taxon>Ramazzottiidae</taxon>
        <taxon>Ramazzottius</taxon>
    </lineage>
</organism>
<evidence type="ECO:0000256" key="8">
    <source>
        <dbReference type="SAM" id="MobiDB-lite"/>
    </source>
</evidence>
<comment type="subcellular location">
    <subcellularLocation>
        <location evidence="1 7">Nucleus</location>
    </subcellularLocation>
</comment>
<reference evidence="9 10" key="1">
    <citation type="journal article" date="2016" name="Nat. Commun.">
        <title>Extremotolerant tardigrade genome and improved radiotolerance of human cultured cells by tardigrade-unique protein.</title>
        <authorList>
            <person name="Hashimoto T."/>
            <person name="Horikawa D.D."/>
            <person name="Saito Y."/>
            <person name="Kuwahara H."/>
            <person name="Kozuka-Hata H."/>
            <person name="Shin-I T."/>
            <person name="Minakuchi Y."/>
            <person name="Ohishi K."/>
            <person name="Motoyama A."/>
            <person name="Aizu T."/>
            <person name="Enomoto A."/>
            <person name="Kondo K."/>
            <person name="Tanaka S."/>
            <person name="Hara Y."/>
            <person name="Koshikawa S."/>
            <person name="Sagara H."/>
            <person name="Miura T."/>
            <person name="Yokobori S."/>
            <person name="Miyagawa K."/>
            <person name="Suzuki Y."/>
            <person name="Kubo T."/>
            <person name="Oyama M."/>
            <person name="Kohara Y."/>
            <person name="Fujiyama A."/>
            <person name="Arakawa K."/>
            <person name="Katayama T."/>
            <person name="Toyoda A."/>
            <person name="Kunieda T."/>
        </authorList>
    </citation>
    <scope>NUCLEOTIDE SEQUENCE [LARGE SCALE GENOMIC DNA]</scope>
    <source>
        <strain evidence="9 10">YOKOZUNA-1</strain>
    </source>
</reference>
<accession>A0A1D1V3F5</accession>
<dbReference type="STRING" id="947166.A0A1D1V3F5"/>
<evidence type="ECO:0000256" key="1">
    <source>
        <dbReference type="ARBA" id="ARBA00004123"/>
    </source>
</evidence>
<dbReference type="Proteomes" id="UP000186922">
    <property type="component" value="Unassembled WGS sequence"/>
</dbReference>
<dbReference type="GO" id="GO:0005681">
    <property type="term" value="C:spliceosomal complex"/>
    <property type="evidence" value="ECO:0007669"/>
    <property type="project" value="UniProtKB-KW"/>
</dbReference>
<keyword evidence="3 7" id="KW-0507">mRNA processing</keyword>
<feature type="compositionally biased region" description="Basic and acidic residues" evidence="8">
    <location>
        <begin position="281"/>
        <end position="339"/>
    </location>
</feature>
<feature type="region of interest" description="Disordered" evidence="8">
    <location>
        <begin position="174"/>
        <end position="417"/>
    </location>
</feature>
<evidence type="ECO:0000256" key="7">
    <source>
        <dbReference type="RuleBase" id="RU367025"/>
    </source>
</evidence>
<keyword evidence="4 7" id="KW-0747">Spliceosome</keyword>
<name>A0A1D1V3F5_RAMVA</name>
<protein>
    <recommendedName>
        <fullName evidence="7">Pre-mRNA-splicing factor 38</fullName>
    </recommendedName>
</protein>
<feature type="compositionally biased region" description="Basic residues" evidence="8">
    <location>
        <begin position="363"/>
        <end position="384"/>
    </location>
</feature>
<gene>
    <name evidence="9" type="primary">RvY_07040</name>
    <name evidence="9" type="synonym">RvY_07040.1</name>
    <name evidence="9" type="ORF">RvY_07040-1</name>
</gene>
<dbReference type="PANTHER" id="PTHR23142">
    <property type="entry name" value="PRE-MRNA-SPLICING FACTOR 38A-RELATED"/>
    <property type="match status" value="1"/>
</dbReference>
<comment type="caution">
    <text evidence="9">The sequence shown here is derived from an EMBL/GenBank/DDBJ whole genome shotgun (WGS) entry which is preliminary data.</text>
</comment>
<evidence type="ECO:0000313" key="10">
    <source>
        <dbReference type="Proteomes" id="UP000186922"/>
    </source>
</evidence>
<proteinExistence type="inferred from homology"/>
<keyword evidence="10" id="KW-1185">Reference proteome</keyword>
<evidence type="ECO:0000256" key="4">
    <source>
        <dbReference type="ARBA" id="ARBA00022728"/>
    </source>
</evidence>
<dbReference type="OrthoDB" id="3881at2759"/>
<feature type="compositionally biased region" description="Basic and acidic residues" evidence="8">
    <location>
        <begin position="174"/>
        <end position="212"/>
    </location>
</feature>
<feature type="compositionally biased region" description="Basic and acidic residues" evidence="8">
    <location>
        <begin position="385"/>
        <end position="397"/>
    </location>
</feature>
<evidence type="ECO:0000256" key="3">
    <source>
        <dbReference type="ARBA" id="ARBA00022664"/>
    </source>
</evidence>
<sequence>MNLNNMVLTNILQSPYYKVHLAEIRTYHEVLDQIYNHVNHLEPWERGSRKTSGQIGMCGGVRGVGTGGIVSSAFCLLYKLFTLKITRKQLNGLINHEDSPYIRGIGFMYIRFCQPPADLWEWLEPYLDDPEEVDPKAGTGDPMTIGMVVQQLLTRLDWYGTLFPRIPVPIQKQIDQKLKDKRRDQQNERFARRNEDDARREQMRRQSPDKDNRRRSRSPVRGRLPSPPRREFRRPEENSRRDDRRRSPDRARRDDRRPSPPARRRSPSPLARGGDQRSPIRRPDRENVRRSPDRRREESRPERRRSPDEFSALLEREKKRQEKDKSEGNSRKDTYDAKSKVKQSSSRSVESDGGHSSDSSGTLRRKGKEKLERHKKHKSSKHRKQEREERPGAEPNRDRRRSKERADREGRDRTDRR</sequence>
<evidence type="ECO:0000313" key="9">
    <source>
        <dbReference type="EMBL" id="GAU95420.1"/>
    </source>
</evidence>
<keyword evidence="6 7" id="KW-0539">Nucleus</keyword>
<dbReference type="AlphaFoldDB" id="A0A1D1V3F5"/>
<evidence type="ECO:0000256" key="6">
    <source>
        <dbReference type="ARBA" id="ARBA00023242"/>
    </source>
</evidence>
<dbReference type="EMBL" id="BDGG01000003">
    <property type="protein sequence ID" value="GAU95420.1"/>
    <property type="molecule type" value="Genomic_DNA"/>
</dbReference>
<evidence type="ECO:0000256" key="2">
    <source>
        <dbReference type="ARBA" id="ARBA00006164"/>
    </source>
</evidence>